<keyword evidence="2" id="KW-0472">Membrane</keyword>
<dbReference type="AlphaFoldDB" id="A0A810MPM7"/>
<gene>
    <name evidence="3" type="ORF">Prubr_00620</name>
</gene>
<evidence type="ECO:0000313" key="4">
    <source>
        <dbReference type="Proteomes" id="UP000680866"/>
    </source>
</evidence>
<accession>A0A810MPM7</accession>
<protein>
    <recommendedName>
        <fullName evidence="5">Transglutaminase domain-containing protein</fullName>
    </recommendedName>
</protein>
<keyword evidence="2" id="KW-0812">Transmembrane</keyword>
<evidence type="ECO:0000256" key="2">
    <source>
        <dbReference type="SAM" id="Phobius"/>
    </source>
</evidence>
<dbReference type="KEGG" id="pry:Prubr_00620"/>
<feature type="transmembrane region" description="Helical" evidence="2">
    <location>
        <begin position="36"/>
        <end position="52"/>
    </location>
</feature>
<evidence type="ECO:0000313" key="3">
    <source>
        <dbReference type="EMBL" id="BCJ63041.1"/>
    </source>
</evidence>
<feature type="transmembrane region" description="Helical" evidence="2">
    <location>
        <begin position="143"/>
        <end position="161"/>
    </location>
</feature>
<feature type="transmembrane region" description="Helical" evidence="2">
    <location>
        <begin position="118"/>
        <end position="136"/>
    </location>
</feature>
<evidence type="ECO:0008006" key="5">
    <source>
        <dbReference type="Google" id="ProtNLM"/>
    </source>
</evidence>
<feature type="compositionally biased region" description="Pro residues" evidence="1">
    <location>
        <begin position="208"/>
        <end position="236"/>
    </location>
</feature>
<feature type="region of interest" description="Disordered" evidence="1">
    <location>
        <begin position="190"/>
        <end position="267"/>
    </location>
</feature>
<sequence>MVRWSRDLPVALTLIAMIGLAGEALGRIYADPLLPRLIWGAAVGSVAVGVAARRLPSWLVAPLSVAAMTGYTLLALQLAARRADLPDPLGALVADAVRNGIPRLLTSMIPVEAVPDTVIVPLVAAWLTGLAGTEVAVRAARPLLGYLPPTLLYAGAVYVVGPNADQAGWLTVAFAGAVVVGLAATGRPAAVTPSRAEHPVDPDDTAVPRPPPRSGPGPPPARRPAPPSSSHSPPPSRRSSPPASAAPRSTRAGTCSRHRSTVSTRTP</sequence>
<feature type="compositionally biased region" description="Low complexity" evidence="1">
    <location>
        <begin position="237"/>
        <end position="249"/>
    </location>
</feature>
<keyword evidence="4" id="KW-1185">Reference proteome</keyword>
<keyword evidence="2" id="KW-1133">Transmembrane helix</keyword>
<proteinExistence type="predicted"/>
<dbReference type="Proteomes" id="UP000680866">
    <property type="component" value="Chromosome"/>
</dbReference>
<reference evidence="3" key="1">
    <citation type="submission" date="2020-08" db="EMBL/GenBank/DDBJ databases">
        <title>Whole genome shotgun sequence of Polymorphospora rubra NBRC 101157.</title>
        <authorList>
            <person name="Komaki H."/>
            <person name="Tamura T."/>
        </authorList>
    </citation>
    <scope>NUCLEOTIDE SEQUENCE</scope>
    <source>
        <strain evidence="3">NBRC 101157</strain>
    </source>
</reference>
<feature type="transmembrane region" description="Helical" evidence="2">
    <location>
        <begin position="59"/>
        <end position="80"/>
    </location>
</feature>
<organism evidence="3 4">
    <name type="scientific">Polymorphospora rubra</name>
    <dbReference type="NCBI Taxonomy" id="338584"/>
    <lineage>
        <taxon>Bacteria</taxon>
        <taxon>Bacillati</taxon>
        <taxon>Actinomycetota</taxon>
        <taxon>Actinomycetes</taxon>
        <taxon>Micromonosporales</taxon>
        <taxon>Micromonosporaceae</taxon>
        <taxon>Polymorphospora</taxon>
    </lineage>
</organism>
<evidence type="ECO:0000256" key="1">
    <source>
        <dbReference type="SAM" id="MobiDB-lite"/>
    </source>
</evidence>
<feature type="transmembrane region" description="Helical" evidence="2">
    <location>
        <begin position="167"/>
        <end position="185"/>
    </location>
</feature>
<name>A0A810MPM7_9ACTN</name>
<dbReference type="EMBL" id="AP023359">
    <property type="protein sequence ID" value="BCJ63041.1"/>
    <property type="molecule type" value="Genomic_DNA"/>
</dbReference>